<dbReference type="GO" id="GO:0042597">
    <property type="term" value="C:periplasmic space"/>
    <property type="evidence" value="ECO:0007669"/>
    <property type="project" value="UniProtKB-ARBA"/>
</dbReference>
<evidence type="ECO:0000259" key="2">
    <source>
        <dbReference type="Pfam" id="PF00496"/>
    </source>
</evidence>
<organism evidence="3">
    <name type="scientific">freshwater metagenome</name>
    <dbReference type="NCBI Taxonomy" id="449393"/>
    <lineage>
        <taxon>unclassified sequences</taxon>
        <taxon>metagenomes</taxon>
        <taxon>ecological metagenomes</taxon>
    </lineage>
</organism>
<dbReference type="PIRSF" id="PIRSF002741">
    <property type="entry name" value="MppA"/>
    <property type="match status" value="1"/>
</dbReference>
<dbReference type="EMBL" id="CAFBPN010000024">
    <property type="protein sequence ID" value="CAB5016997.1"/>
    <property type="molecule type" value="Genomic_DNA"/>
</dbReference>
<name>A0A6J7QHB3_9ZZZZ</name>
<gene>
    <name evidence="3" type="ORF">UFOPK4098_00638</name>
</gene>
<dbReference type="AlphaFoldDB" id="A0A6J7QHB3"/>
<sequence>MKRRIIGLLGLALSASLIASACGSDSSSSTDTAVSSDTVATPGTDAGTPTTGGTIHILSQLEQITHLDPQRNYTGSDLAFVGSTMQRALTSYAYAPGSDGSKLVADLATDTGTPTEGGKVWSFTLRDGATYEDGSAVTCADIAYGVSRVFATDIIVDGPTYAITYLDIPKDADDNSVYPGPYTAKADQQALFDKAVACSEDGKTITFTLSRVVSDFNYTTTLLAFSPVPKAKDTGEKYDMAPVSSGPYKIKSYEPGKSLVLVRNENWSKASDPIRNAYADSFVYEFALDPAVIDERLIADAGDDQYAVSDGGLQPENLQTVFDDERFKDRRQDDYDPYVSFTAFNAKTVSCVEVRRAVYLGLDREALRTAGGGPYTGDFADGFIKPALADDYAPNKMPEGLNADGTPNVEAAKAALTEAKTKCPDVYAKATGEGLKFFHPDTPTWQKNISIWIESLKAVGIVIKPTAVEPSKYYPTVQSDETDYDIARGAWGPDWPNASTMIPELFLTTGGFNLTRNGDDPAYKQFETDTKAALAELDRSAQGTKWKALNQFLVDQLWSLPGTFLKAQDLWGSKVGNAYRWSSSGSFLFGELYVKQ</sequence>
<dbReference type="Gene3D" id="3.40.190.10">
    <property type="entry name" value="Periplasmic binding protein-like II"/>
    <property type="match status" value="1"/>
</dbReference>
<dbReference type="InterPro" id="IPR000914">
    <property type="entry name" value="SBP_5_dom"/>
</dbReference>
<proteinExistence type="predicted"/>
<dbReference type="GO" id="GO:0015833">
    <property type="term" value="P:peptide transport"/>
    <property type="evidence" value="ECO:0007669"/>
    <property type="project" value="TreeGrafter"/>
</dbReference>
<dbReference type="Gene3D" id="3.10.105.10">
    <property type="entry name" value="Dipeptide-binding Protein, Domain 3"/>
    <property type="match status" value="1"/>
</dbReference>
<dbReference type="InterPro" id="IPR039424">
    <property type="entry name" value="SBP_5"/>
</dbReference>
<dbReference type="GO" id="GO:0043190">
    <property type="term" value="C:ATP-binding cassette (ABC) transporter complex"/>
    <property type="evidence" value="ECO:0007669"/>
    <property type="project" value="InterPro"/>
</dbReference>
<dbReference type="InterPro" id="IPR030678">
    <property type="entry name" value="Peptide/Ni-bd"/>
</dbReference>
<dbReference type="PANTHER" id="PTHR30290">
    <property type="entry name" value="PERIPLASMIC BINDING COMPONENT OF ABC TRANSPORTER"/>
    <property type="match status" value="1"/>
</dbReference>
<feature type="region of interest" description="Disordered" evidence="1">
    <location>
        <begin position="23"/>
        <end position="50"/>
    </location>
</feature>
<dbReference type="PANTHER" id="PTHR30290:SF83">
    <property type="entry name" value="ABC TRANSPORTER SUBSTRATE-BINDING PROTEIN"/>
    <property type="match status" value="1"/>
</dbReference>
<reference evidence="3" key="1">
    <citation type="submission" date="2020-05" db="EMBL/GenBank/DDBJ databases">
        <authorList>
            <person name="Chiriac C."/>
            <person name="Salcher M."/>
            <person name="Ghai R."/>
            <person name="Kavagutti S V."/>
        </authorList>
    </citation>
    <scope>NUCLEOTIDE SEQUENCE</scope>
</reference>
<dbReference type="Pfam" id="PF00496">
    <property type="entry name" value="SBP_bac_5"/>
    <property type="match status" value="1"/>
</dbReference>
<evidence type="ECO:0000256" key="1">
    <source>
        <dbReference type="SAM" id="MobiDB-lite"/>
    </source>
</evidence>
<accession>A0A6J7QHB3</accession>
<feature type="domain" description="Solute-binding protein family 5" evidence="2">
    <location>
        <begin position="102"/>
        <end position="511"/>
    </location>
</feature>
<protein>
    <submittedName>
        <fullName evidence="3">Unannotated protein</fullName>
    </submittedName>
</protein>
<evidence type="ECO:0000313" key="3">
    <source>
        <dbReference type="EMBL" id="CAB5016997.1"/>
    </source>
</evidence>
<dbReference type="SUPFAM" id="SSF53850">
    <property type="entry name" value="Periplasmic binding protein-like II"/>
    <property type="match status" value="1"/>
</dbReference>
<dbReference type="GO" id="GO:1904680">
    <property type="term" value="F:peptide transmembrane transporter activity"/>
    <property type="evidence" value="ECO:0007669"/>
    <property type="project" value="TreeGrafter"/>
</dbReference>
<dbReference type="PROSITE" id="PS51257">
    <property type="entry name" value="PROKAR_LIPOPROTEIN"/>
    <property type="match status" value="1"/>
</dbReference>